<organism evidence="2 3">
    <name type="scientific">Pseudomonas fluorescens</name>
    <dbReference type="NCBI Taxonomy" id="294"/>
    <lineage>
        <taxon>Bacteria</taxon>
        <taxon>Pseudomonadati</taxon>
        <taxon>Pseudomonadota</taxon>
        <taxon>Gammaproteobacteria</taxon>
        <taxon>Pseudomonadales</taxon>
        <taxon>Pseudomonadaceae</taxon>
        <taxon>Pseudomonas</taxon>
    </lineage>
</organism>
<evidence type="ECO:0000259" key="1">
    <source>
        <dbReference type="Pfam" id="PF17991"/>
    </source>
</evidence>
<evidence type="ECO:0000313" key="2">
    <source>
        <dbReference type="EMBL" id="VVQ05874.1"/>
    </source>
</evidence>
<proteinExistence type="predicted"/>
<gene>
    <name evidence="2" type="ORF">PS928_03061</name>
</gene>
<feature type="domain" description="DipZ thioredoxin-like C-terminal" evidence="1">
    <location>
        <begin position="2"/>
        <end position="38"/>
    </location>
</feature>
<dbReference type="InterPro" id="IPR041017">
    <property type="entry name" value="Thioredoxin_10"/>
</dbReference>
<protein>
    <recommendedName>
        <fullName evidence="1">DipZ thioredoxin-like C-terminal domain-containing protein</fullName>
    </recommendedName>
</protein>
<reference evidence="2 3" key="1">
    <citation type="submission" date="2019-09" db="EMBL/GenBank/DDBJ databases">
        <authorList>
            <person name="Chandra G."/>
            <person name="Truman W A."/>
        </authorList>
    </citation>
    <scope>NUCLEOTIDE SEQUENCE [LARGE SCALE GENOMIC DNA]</scope>
    <source>
        <strain evidence="2">PS928</strain>
    </source>
</reference>
<sequence length="38" mass="4387">MTGQRLYQLVRQTRSVKDRTFSIEFLDPGVSAYAFTFG</sequence>
<accession>A0A5E7UDU1</accession>
<dbReference type="AlphaFoldDB" id="A0A5E7UDU1"/>
<dbReference type="EMBL" id="CABVJF010000010">
    <property type="protein sequence ID" value="VVQ05874.1"/>
    <property type="molecule type" value="Genomic_DNA"/>
</dbReference>
<dbReference type="Pfam" id="PF17991">
    <property type="entry name" value="Thioredoxin_10"/>
    <property type="match status" value="1"/>
</dbReference>
<dbReference type="Proteomes" id="UP000381378">
    <property type="component" value="Unassembled WGS sequence"/>
</dbReference>
<evidence type="ECO:0000313" key="3">
    <source>
        <dbReference type="Proteomes" id="UP000381378"/>
    </source>
</evidence>
<dbReference type="Gene3D" id="2.60.120.260">
    <property type="entry name" value="Galactose-binding domain-like"/>
    <property type="match status" value="1"/>
</dbReference>
<name>A0A5E7UDU1_PSEFL</name>